<dbReference type="InterPro" id="IPR055414">
    <property type="entry name" value="LRR_R13L4/SHOC2-like"/>
</dbReference>
<sequence length="556" mass="61584">MSSVSTWPEISSAKTENRHELNLSGAAISKKIEDNGLDNTLFSLSGLNYLCISQTCLNTLPEDIGNLTNLTSLVLHSNKISKLPTTIGKLINLKMLDLSRNKLEAIPDEISNLPQLSTLNLASNNLSVFPCMSQNTKLCILDLSGNQFEEFPDICYAELIHLAEVKLNGNKLKEVPPTIKELSSLKVFDLGDNALSTVPAEIADINKLKEINLKGNRLSDKRLLKLVDQCRSKQVLDYVRQHCPRSTSGTDSTASGKGKKGKKGKREHTDSGHTGDIVDTLCHKLQVVHVTDSTPSVKIDESVKTVRPHIVCCIISGVNFVQDTFKKFIQLQTKLHDTVCEKRNAATIATHDLASLESGDIVYTAHPPNDIRILPLGRTKQVTGSELFAQLQREAEELRKEKKRNVYSGIHKYLYLLEGKPVYPCLMNGERVISLPPITNSDCTKILCHALSLDKRRIMYFYCDQISDKTKSMFVEVTSASSQGVCRRVLDSLLHDTLLLGVGSESPGEGTTLHSAYHSLTVQQVKIVDMEGNLKVVYPSRSDLNFEDSSVTVIRE</sequence>
<feature type="region of interest" description="Disordered" evidence="3">
    <location>
        <begin position="243"/>
        <end position="275"/>
    </location>
</feature>
<evidence type="ECO:0000313" key="5">
    <source>
        <dbReference type="EMBL" id="KAJ4443289.1"/>
    </source>
</evidence>
<dbReference type="SMART" id="SM00873">
    <property type="entry name" value="B3_4"/>
    <property type="match status" value="1"/>
</dbReference>
<dbReference type="InterPro" id="IPR020825">
    <property type="entry name" value="Phe-tRNA_synthase-like_B3/B4"/>
</dbReference>
<dbReference type="Pfam" id="PF13855">
    <property type="entry name" value="LRR_8"/>
    <property type="match status" value="1"/>
</dbReference>
<protein>
    <recommendedName>
        <fullName evidence="4">B3/B4 tRNA-binding domain-containing protein</fullName>
    </recommendedName>
</protein>
<dbReference type="PANTHER" id="PTHR10947">
    <property type="entry name" value="PHENYLALANYL-TRNA SYNTHETASE BETA CHAIN AND LEUCINE-RICH REPEAT-CONTAINING PROTEIN 47"/>
    <property type="match status" value="1"/>
</dbReference>
<reference evidence="5 6" key="1">
    <citation type="journal article" date="2022" name="Allergy">
        <title>Genome assembly and annotation of Periplaneta americana reveal a comprehensive cockroach allergen profile.</title>
        <authorList>
            <person name="Wang L."/>
            <person name="Xiong Q."/>
            <person name="Saelim N."/>
            <person name="Wang L."/>
            <person name="Nong W."/>
            <person name="Wan A.T."/>
            <person name="Shi M."/>
            <person name="Liu X."/>
            <person name="Cao Q."/>
            <person name="Hui J.H.L."/>
            <person name="Sookrung N."/>
            <person name="Leung T.F."/>
            <person name="Tungtrongchitr A."/>
            <person name="Tsui S.K.W."/>
        </authorList>
    </citation>
    <scope>NUCLEOTIDE SEQUENCE [LARGE SCALE GENOMIC DNA]</scope>
    <source>
        <strain evidence="5">PWHHKU_190912</strain>
    </source>
</reference>
<dbReference type="Pfam" id="PF23598">
    <property type="entry name" value="LRR_14"/>
    <property type="match status" value="1"/>
</dbReference>
<evidence type="ECO:0000259" key="4">
    <source>
        <dbReference type="SMART" id="SM00873"/>
    </source>
</evidence>
<evidence type="ECO:0000313" key="6">
    <source>
        <dbReference type="Proteomes" id="UP001148838"/>
    </source>
</evidence>
<comment type="caution">
    <text evidence="5">The sequence shown here is derived from an EMBL/GenBank/DDBJ whole genome shotgun (WGS) entry which is preliminary data.</text>
</comment>
<evidence type="ECO:0000256" key="3">
    <source>
        <dbReference type="SAM" id="MobiDB-lite"/>
    </source>
</evidence>
<keyword evidence="6" id="KW-1185">Reference proteome</keyword>
<dbReference type="InterPro" id="IPR045060">
    <property type="entry name" value="Phe-tRNA-ligase_IIc_bsu"/>
</dbReference>
<dbReference type="SUPFAM" id="SSF52058">
    <property type="entry name" value="L domain-like"/>
    <property type="match status" value="1"/>
</dbReference>
<evidence type="ECO:0000256" key="2">
    <source>
        <dbReference type="ARBA" id="ARBA00022737"/>
    </source>
</evidence>
<name>A0ABQ8T9W4_PERAM</name>
<organism evidence="5 6">
    <name type="scientific">Periplaneta americana</name>
    <name type="common">American cockroach</name>
    <name type="synonym">Blatta americana</name>
    <dbReference type="NCBI Taxonomy" id="6978"/>
    <lineage>
        <taxon>Eukaryota</taxon>
        <taxon>Metazoa</taxon>
        <taxon>Ecdysozoa</taxon>
        <taxon>Arthropoda</taxon>
        <taxon>Hexapoda</taxon>
        <taxon>Insecta</taxon>
        <taxon>Pterygota</taxon>
        <taxon>Neoptera</taxon>
        <taxon>Polyneoptera</taxon>
        <taxon>Dictyoptera</taxon>
        <taxon>Blattodea</taxon>
        <taxon>Blattoidea</taxon>
        <taxon>Blattidae</taxon>
        <taxon>Blattinae</taxon>
        <taxon>Periplaneta</taxon>
    </lineage>
</organism>
<dbReference type="InterPro" id="IPR003591">
    <property type="entry name" value="Leu-rich_rpt_typical-subtyp"/>
</dbReference>
<feature type="compositionally biased region" description="Basic residues" evidence="3">
    <location>
        <begin position="257"/>
        <end position="266"/>
    </location>
</feature>
<dbReference type="Gene3D" id="3.50.40.10">
    <property type="entry name" value="Phenylalanyl-trna Synthetase, Chain B, domain 3"/>
    <property type="match status" value="1"/>
</dbReference>
<evidence type="ECO:0000256" key="1">
    <source>
        <dbReference type="ARBA" id="ARBA00022614"/>
    </source>
</evidence>
<dbReference type="InterPro" id="IPR032675">
    <property type="entry name" value="LRR_dom_sf"/>
</dbReference>
<accession>A0ABQ8T9W4</accession>
<feature type="domain" description="B3/B4 tRNA-binding" evidence="4">
    <location>
        <begin position="306"/>
        <end position="479"/>
    </location>
</feature>
<dbReference type="Gene3D" id="3.80.10.10">
    <property type="entry name" value="Ribonuclease Inhibitor"/>
    <property type="match status" value="2"/>
</dbReference>
<keyword evidence="2" id="KW-0677">Repeat</keyword>
<dbReference type="PANTHER" id="PTHR10947:SF3">
    <property type="entry name" value="LEUCINE-RICH REPEAT-CONTAINING PROTEIN 47"/>
    <property type="match status" value="1"/>
</dbReference>
<feature type="compositionally biased region" description="Polar residues" evidence="3">
    <location>
        <begin position="244"/>
        <end position="255"/>
    </location>
</feature>
<gene>
    <name evidence="5" type="ORF">ANN_04957</name>
</gene>
<dbReference type="PRINTS" id="PR00019">
    <property type="entry name" value="LEURICHRPT"/>
</dbReference>
<dbReference type="Proteomes" id="UP001148838">
    <property type="component" value="Unassembled WGS sequence"/>
</dbReference>
<dbReference type="InterPro" id="IPR005146">
    <property type="entry name" value="B3/B4_tRNA-bd"/>
</dbReference>
<dbReference type="PROSITE" id="PS51450">
    <property type="entry name" value="LRR"/>
    <property type="match status" value="3"/>
</dbReference>
<dbReference type="SMART" id="SM00369">
    <property type="entry name" value="LRR_TYP"/>
    <property type="match status" value="6"/>
</dbReference>
<dbReference type="EMBL" id="JAJSOF020000013">
    <property type="protein sequence ID" value="KAJ4443289.1"/>
    <property type="molecule type" value="Genomic_DNA"/>
</dbReference>
<dbReference type="InterPro" id="IPR001611">
    <property type="entry name" value="Leu-rich_rpt"/>
</dbReference>
<proteinExistence type="predicted"/>
<keyword evidence="1" id="KW-0433">Leucine-rich repeat</keyword>